<keyword evidence="7" id="KW-1185">Reference proteome</keyword>
<accession>A0A2T6C160</accession>
<comment type="similarity">
    <text evidence="4">Belongs to the FKBP-type PPIase family.</text>
</comment>
<dbReference type="Proteomes" id="UP000244090">
    <property type="component" value="Unassembled WGS sequence"/>
</dbReference>
<dbReference type="SUPFAM" id="SSF54534">
    <property type="entry name" value="FKBP-like"/>
    <property type="match status" value="1"/>
</dbReference>
<dbReference type="Pfam" id="PF00254">
    <property type="entry name" value="FKBP_C"/>
    <property type="match status" value="1"/>
</dbReference>
<keyword evidence="2 3" id="KW-0697">Rotamase</keyword>
<organism evidence="6 7">
    <name type="scientific">Kordia periserrulae</name>
    <dbReference type="NCBI Taxonomy" id="701523"/>
    <lineage>
        <taxon>Bacteria</taxon>
        <taxon>Pseudomonadati</taxon>
        <taxon>Bacteroidota</taxon>
        <taxon>Flavobacteriia</taxon>
        <taxon>Flavobacteriales</taxon>
        <taxon>Flavobacteriaceae</taxon>
        <taxon>Kordia</taxon>
    </lineage>
</organism>
<comment type="caution">
    <text evidence="6">The sequence shown here is derived from an EMBL/GenBank/DDBJ whole genome shotgun (WGS) entry which is preliminary data.</text>
</comment>
<dbReference type="EMBL" id="QBKT01000003">
    <property type="protein sequence ID" value="PTX61977.1"/>
    <property type="molecule type" value="Genomic_DNA"/>
</dbReference>
<dbReference type="InterPro" id="IPR001179">
    <property type="entry name" value="PPIase_FKBP_dom"/>
</dbReference>
<evidence type="ECO:0000313" key="6">
    <source>
        <dbReference type="EMBL" id="PTX61977.1"/>
    </source>
</evidence>
<comment type="catalytic activity">
    <reaction evidence="1 3 4">
        <text>[protein]-peptidylproline (omega=180) = [protein]-peptidylproline (omega=0)</text>
        <dbReference type="Rhea" id="RHEA:16237"/>
        <dbReference type="Rhea" id="RHEA-COMP:10747"/>
        <dbReference type="Rhea" id="RHEA-COMP:10748"/>
        <dbReference type="ChEBI" id="CHEBI:83833"/>
        <dbReference type="ChEBI" id="CHEBI:83834"/>
        <dbReference type="EC" id="5.2.1.8"/>
    </reaction>
</comment>
<dbReference type="RefSeq" id="WP_108114209.1">
    <property type="nucleotide sequence ID" value="NZ_QBKT01000003.1"/>
</dbReference>
<dbReference type="OrthoDB" id="1093155at2"/>
<dbReference type="EC" id="5.2.1.8" evidence="4"/>
<dbReference type="Gene3D" id="3.10.50.40">
    <property type="match status" value="1"/>
</dbReference>
<reference evidence="6 7" key="1">
    <citation type="submission" date="2018-04" db="EMBL/GenBank/DDBJ databases">
        <title>Genomic Encyclopedia of Archaeal and Bacterial Type Strains, Phase II (KMG-II): from individual species to whole genera.</title>
        <authorList>
            <person name="Goeker M."/>
        </authorList>
    </citation>
    <scope>NUCLEOTIDE SEQUENCE [LARGE SCALE GENOMIC DNA]</scope>
    <source>
        <strain evidence="6 7">DSM 25731</strain>
    </source>
</reference>
<dbReference type="PROSITE" id="PS50059">
    <property type="entry name" value="FKBP_PPIASE"/>
    <property type="match status" value="1"/>
</dbReference>
<dbReference type="InterPro" id="IPR019869">
    <property type="entry name" value="Motility-assoc_PPIase_GldI"/>
</dbReference>
<evidence type="ECO:0000256" key="1">
    <source>
        <dbReference type="ARBA" id="ARBA00000971"/>
    </source>
</evidence>
<evidence type="ECO:0000313" key="7">
    <source>
        <dbReference type="Proteomes" id="UP000244090"/>
    </source>
</evidence>
<feature type="domain" description="PPIase FKBP-type" evidence="5">
    <location>
        <begin position="90"/>
        <end position="178"/>
    </location>
</feature>
<protein>
    <recommendedName>
        <fullName evidence="4">Peptidyl-prolyl cis-trans isomerase</fullName>
        <ecNumber evidence="4">5.2.1.8</ecNumber>
    </recommendedName>
</protein>
<name>A0A2T6C160_9FLAO</name>
<dbReference type="PROSITE" id="PS51257">
    <property type="entry name" value="PROKAR_LIPOPROTEIN"/>
    <property type="match status" value="1"/>
</dbReference>
<dbReference type="NCBIfam" id="TIGR03516">
    <property type="entry name" value="ppisom_GldI"/>
    <property type="match status" value="1"/>
</dbReference>
<proteinExistence type="inferred from homology"/>
<dbReference type="AlphaFoldDB" id="A0A2T6C160"/>
<gene>
    <name evidence="6" type="ORF">C8N46_10374</name>
</gene>
<dbReference type="InterPro" id="IPR046357">
    <property type="entry name" value="PPIase_dom_sf"/>
</dbReference>
<sequence>MLKKIALLSILSLLVVSCGEPQARKPISRSTGSFLKESVERNKALIAKEEANIQKYILQDTTNAYIASKNGFWYFYNTKINQELYLPKKGDTLTYEYNISKMTTGEAIYKKEEIGIQQYVVDKQQIFPGLRHGLQLLKKGETATFLFPSHVAYGYHGDNKRIGTNVPIKSTITLLDIKKDNKNLETEN</sequence>
<evidence type="ECO:0000256" key="3">
    <source>
        <dbReference type="PROSITE-ProRule" id="PRU00277"/>
    </source>
</evidence>
<keyword evidence="3 4" id="KW-0413">Isomerase</keyword>
<evidence type="ECO:0000259" key="5">
    <source>
        <dbReference type="PROSITE" id="PS50059"/>
    </source>
</evidence>
<evidence type="ECO:0000256" key="2">
    <source>
        <dbReference type="ARBA" id="ARBA00023110"/>
    </source>
</evidence>
<evidence type="ECO:0000256" key="4">
    <source>
        <dbReference type="RuleBase" id="RU003915"/>
    </source>
</evidence>
<dbReference type="GO" id="GO:0003755">
    <property type="term" value="F:peptidyl-prolyl cis-trans isomerase activity"/>
    <property type="evidence" value="ECO:0007669"/>
    <property type="project" value="UniProtKB-UniRule"/>
</dbReference>